<keyword evidence="1" id="KW-0808">Transferase</keyword>
<evidence type="ECO:0000313" key="5">
    <source>
        <dbReference type="Proteomes" id="UP000003175"/>
    </source>
</evidence>
<evidence type="ECO:0000259" key="3">
    <source>
        <dbReference type="Pfam" id="PF00912"/>
    </source>
</evidence>
<dbReference type="EMBL" id="ADGH01000008">
    <property type="protein sequence ID" value="EHG24978.1"/>
    <property type="molecule type" value="Genomic_DNA"/>
</dbReference>
<dbReference type="Gene3D" id="1.10.3810.10">
    <property type="entry name" value="Biosynthetic peptidoglycan transglycosylase-like"/>
    <property type="match status" value="1"/>
</dbReference>
<gene>
    <name evidence="4" type="ORF">HMPREF9432_01008</name>
</gene>
<dbReference type="PANTHER" id="PTHR32282:SF33">
    <property type="entry name" value="PEPTIDOGLYCAN GLYCOSYLTRANSFERASE"/>
    <property type="match status" value="1"/>
</dbReference>
<reference evidence="4 5" key="1">
    <citation type="submission" date="2011-08" db="EMBL/GenBank/DDBJ databases">
        <title>The Genome Sequence of Selenomonas noxia F0398.</title>
        <authorList>
            <consortium name="The Broad Institute Genome Sequencing Platform"/>
            <person name="Earl A."/>
            <person name="Ward D."/>
            <person name="Feldgarden M."/>
            <person name="Gevers D."/>
            <person name="Izard J."/>
            <person name="Ganesan A."/>
            <person name="Blanton J.M."/>
            <person name="Baranova O.V."/>
            <person name="Tanner A.C."/>
            <person name="Dewhirst F.E."/>
            <person name="Young S.K."/>
            <person name="Zeng Q."/>
            <person name="Gargeya S."/>
            <person name="Fitzgerald M."/>
            <person name="Haas B."/>
            <person name="Abouelleil A."/>
            <person name="Alvarado L."/>
            <person name="Arachchi H.M."/>
            <person name="Berlin A."/>
            <person name="Brown A."/>
            <person name="Chapman S.B."/>
            <person name="Chen Z."/>
            <person name="Dunbar C."/>
            <person name="Freedman E."/>
            <person name="Gearin G."/>
            <person name="Gellesch M."/>
            <person name="Goldberg J."/>
            <person name="Griggs A."/>
            <person name="Gujja S."/>
            <person name="Heiman D."/>
            <person name="Howarth C."/>
            <person name="Larson L."/>
            <person name="Lui A."/>
            <person name="MacDonald P.J.P."/>
            <person name="Montmayeur A."/>
            <person name="Murphy C."/>
            <person name="Neiman D."/>
            <person name="Pearson M."/>
            <person name="Priest M."/>
            <person name="Roberts A."/>
            <person name="Saif S."/>
            <person name="Shea T."/>
            <person name="Shenoy N."/>
            <person name="Sisk P."/>
            <person name="Stolte C."/>
            <person name="Sykes S."/>
            <person name="Wortman J."/>
            <person name="Nusbaum C."/>
            <person name="Birren B."/>
        </authorList>
    </citation>
    <scope>NUCLEOTIDE SEQUENCE [LARGE SCALE GENOMIC DNA]</scope>
    <source>
        <strain evidence="4 5">F0398</strain>
    </source>
</reference>
<accession>A0ABN0DQ99</accession>
<dbReference type="RefSeq" id="WP_006696323.1">
    <property type="nucleotide sequence ID" value="NZ_JH376858.1"/>
</dbReference>
<evidence type="ECO:0000256" key="2">
    <source>
        <dbReference type="SAM" id="MobiDB-lite"/>
    </source>
</evidence>
<dbReference type="InterPro" id="IPR036950">
    <property type="entry name" value="PBP_transglycosylase"/>
</dbReference>
<dbReference type="InterPro" id="IPR001264">
    <property type="entry name" value="Glyco_trans_51"/>
</dbReference>
<dbReference type="Proteomes" id="UP000003175">
    <property type="component" value="Unassembled WGS sequence"/>
</dbReference>
<sequence length="302" mass="34120">MRETINEAPPKQKRRRRTPTRKRTTKNKKTPRRTGRFCLSILLGSLLCAAAVFVFLPQIWQGVGDLLPAADRQKPANQLHEIHEPDVAEQAARFLFIRRAIEARIDRTDYVPIERISPELKNAVVAVEDRRFYSHMGFDMTGIARATLVNIQHGRVEEGASTITQQLVKNLFLDNERTFTRKAQEFLLALDIEIAYSKEEILEMYLNVVYYGAGFYGINAASEGYYDKSPAALDLPEASMLAGVLNAPSALSPFDDFIAAKKRQAIVLDTMEAQGFIEQRTAEDAKMQPLIFRPKRSTSSVN</sequence>
<proteinExistence type="predicted"/>
<feature type="domain" description="Glycosyl transferase family 51" evidence="3">
    <location>
        <begin position="106"/>
        <end position="271"/>
    </location>
</feature>
<name>A0ABN0DQ99_9FIRM</name>
<feature type="compositionally biased region" description="Basic residues" evidence="2">
    <location>
        <begin position="11"/>
        <end position="31"/>
    </location>
</feature>
<protein>
    <recommendedName>
        <fullName evidence="3">Glycosyl transferase family 51 domain-containing protein</fullName>
    </recommendedName>
</protein>
<dbReference type="InterPro" id="IPR050396">
    <property type="entry name" value="Glycosyltr_51/Transpeptidase"/>
</dbReference>
<dbReference type="SUPFAM" id="SSF53955">
    <property type="entry name" value="Lysozyme-like"/>
    <property type="match status" value="1"/>
</dbReference>
<dbReference type="PANTHER" id="PTHR32282">
    <property type="entry name" value="BINDING PROTEIN TRANSPEPTIDASE, PUTATIVE-RELATED"/>
    <property type="match status" value="1"/>
</dbReference>
<feature type="region of interest" description="Disordered" evidence="2">
    <location>
        <begin position="1"/>
        <end position="31"/>
    </location>
</feature>
<dbReference type="InterPro" id="IPR023346">
    <property type="entry name" value="Lysozyme-like_dom_sf"/>
</dbReference>
<organism evidence="4 5">
    <name type="scientific">Selenomonas noxia F0398</name>
    <dbReference type="NCBI Taxonomy" id="702437"/>
    <lineage>
        <taxon>Bacteria</taxon>
        <taxon>Bacillati</taxon>
        <taxon>Bacillota</taxon>
        <taxon>Negativicutes</taxon>
        <taxon>Selenomonadales</taxon>
        <taxon>Selenomonadaceae</taxon>
        <taxon>Selenomonas</taxon>
    </lineage>
</organism>
<dbReference type="Pfam" id="PF00912">
    <property type="entry name" value="Transgly"/>
    <property type="match status" value="1"/>
</dbReference>
<comment type="caution">
    <text evidence="4">The sequence shown here is derived from an EMBL/GenBank/DDBJ whole genome shotgun (WGS) entry which is preliminary data.</text>
</comment>
<evidence type="ECO:0000256" key="1">
    <source>
        <dbReference type="ARBA" id="ARBA00022679"/>
    </source>
</evidence>
<keyword evidence="5" id="KW-1185">Reference proteome</keyword>
<evidence type="ECO:0000313" key="4">
    <source>
        <dbReference type="EMBL" id="EHG24978.1"/>
    </source>
</evidence>